<evidence type="ECO:0000313" key="4">
    <source>
        <dbReference type="Proteomes" id="UP000219338"/>
    </source>
</evidence>
<dbReference type="OMA" id="LPWINAY"/>
<keyword evidence="2" id="KW-0732">Signal</keyword>
<evidence type="ECO:0000256" key="1">
    <source>
        <dbReference type="SAM" id="Phobius"/>
    </source>
</evidence>
<dbReference type="GO" id="GO:0005789">
    <property type="term" value="C:endoplasmic reticulum membrane"/>
    <property type="evidence" value="ECO:0007669"/>
    <property type="project" value="TreeGrafter"/>
</dbReference>
<dbReference type="EMBL" id="FUEG01000004">
    <property type="protein sequence ID" value="SJL03011.1"/>
    <property type="molecule type" value="Genomic_DNA"/>
</dbReference>
<sequence length="218" mass="23928">MMLRCLLLLHISVLAFANTEIANFYASSVAQAPIAVGTEWATLSASDNQRQYEIIPAPLGTPLTAVCPSSPCQHELWLKLDLSNNDWQQFTKFTLRISWAAYDPADFLIDILDGESITSAKSSDPPTRLKYARIRLVDTGVVTSGISVDRPAAVPFTVVLEPLYFGILPASVVPTLYFLIPVVLLAAAALPWINAYLEDIALKARREIRLAAMGVKLR</sequence>
<evidence type="ECO:0000313" key="3">
    <source>
        <dbReference type="EMBL" id="SJL03011.1"/>
    </source>
</evidence>
<accession>A0A284R2R0</accession>
<keyword evidence="4" id="KW-1185">Reference proteome</keyword>
<dbReference type="InterPro" id="IPR019433">
    <property type="entry name" value="GPI_ManTrfase_II_coact_Pga1"/>
</dbReference>
<keyword evidence="1" id="KW-0472">Membrane</keyword>
<gene>
    <name evidence="3" type="ORF">ARMOST_06356</name>
</gene>
<reference evidence="4" key="1">
    <citation type="journal article" date="2017" name="Nat. Ecol. Evol.">
        <title>Genome expansion and lineage-specific genetic innovations in the forest pathogenic fungi Armillaria.</title>
        <authorList>
            <person name="Sipos G."/>
            <person name="Prasanna A.N."/>
            <person name="Walter M.C."/>
            <person name="O'Connor E."/>
            <person name="Balint B."/>
            <person name="Krizsan K."/>
            <person name="Kiss B."/>
            <person name="Hess J."/>
            <person name="Varga T."/>
            <person name="Slot J."/>
            <person name="Riley R."/>
            <person name="Boka B."/>
            <person name="Rigling D."/>
            <person name="Barry K."/>
            <person name="Lee J."/>
            <person name="Mihaltcheva S."/>
            <person name="LaButti K."/>
            <person name="Lipzen A."/>
            <person name="Waldron R."/>
            <person name="Moloney N.M."/>
            <person name="Sperisen C."/>
            <person name="Kredics L."/>
            <person name="Vagvoelgyi C."/>
            <person name="Patrignani A."/>
            <person name="Fitzpatrick D."/>
            <person name="Nagy I."/>
            <person name="Doyle S."/>
            <person name="Anderson J.B."/>
            <person name="Grigoriev I.V."/>
            <person name="Gueldener U."/>
            <person name="Muensterkoetter M."/>
            <person name="Nagy L.G."/>
        </authorList>
    </citation>
    <scope>NUCLEOTIDE SEQUENCE [LARGE SCALE GENOMIC DNA]</scope>
    <source>
        <strain evidence="4">C18/9</strain>
    </source>
</reference>
<dbReference type="OrthoDB" id="3360032at2759"/>
<feature type="transmembrane region" description="Helical" evidence="1">
    <location>
        <begin position="176"/>
        <end position="197"/>
    </location>
</feature>
<feature type="signal peptide" evidence="2">
    <location>
        <begin position="1"/>
        <end position="17"/>
    </location>
</feature>
<dbReference type="GO" id="GO:0000030">
    <property type="term" value="F:mannosyltransferase activity"/>
    <property type="evidence" value="ECO:0007669"/>
    <property type="project" value="TreeGrafter"/>
</dbReference>
<dbReference type="AlphaFoldDB" id="A0A284R2R0"/>
<evidence type="ECO:0000256" key="2">
    <source>
        <dbReference type="SAM" id="SignalP"/>
    </source>
</evidence>
<proteinExistence type="predicted"/>
<name>A0A284R2R0_ARMOS</name>
<dbReference type="Proteomes" id="UP000219338">
    <property type="component" value="Unassembled WGS sequence"/>
</dbReference>
<dbReference type="GO" id="GO:0006506">
    <property type="term" value="P:GPI anchor biosynthetic process"/>
    <property type="evidence" value="ECO:0007669"/>
    <property type="project" value="TreeGrafter"/>
</dbReference>
<dbReference type="PANTHER" id="PTHR28022:SF1">
    <property type="entry name" value="GPI MANNOSYLTRANSFERASE 2 SUBUNIT PGA1"/>
    <property type="match status" value="1"/>
</dbReference>
<keyword evidence="1" id="KW-1133">Transmembrane helix</keyword>
<protein>
    <submittedName>
        <fullName evidence="3">Uncharacterized protein</fullName>
    </submittedName>
</protein>
<keyword evidence="1" id="KW-0812">Transmembrane</keyword>
<organism evidence="3 4">
    <name type="scientific">Armillaria ostoyae</name>
    <name type="common">Armillaria root rot fungus</name>
    <dbReference type="NCBI Taxonomy" id="47428"/>
    <lineage>
        <taxon>Eukaryota</taxon>
        <taxon>Fungi</taxon>
        <taxon>Dikarya</taxon>
        <taxon>Basidiomycota</taxon>
        <taxon>Agaricomycotina</taxon>
        <taxon>Agaricomycetes</taxon>
        <taxon>Agaricomycetidae</taxon>
        <taxon>Agaricales</taxon>
        <taxon>Marasmiineae</taxon>
        <taxon>Physalacriaceae</taxon>
        <taxon>Armillaria</taxon>
    </lineage>
</organism>
<dbReference type="PANTHER" id="PTHR28022">
    <property type="entry name" value="GPI MANNOSYLTRANSFERASE 2 SUBUNIT PGA1"/>
    <property type="match status" value="1"/>
</dbReference>
<dbReference type="GO" id="GO:0031501">
    <property type="term" value="C:mannosyltransferase complex"/>
    <property type="evidence" value="ECO:0007669"/>
    <property type="project" value="TreeGrafter"/>
</dbReference>
<dbReference type="STRING" id="47428.A0A284R2R0"/>
<feature type="chain" id="PRO_5012289623" evidence="2">
    <location>
        <begin position="18"/>
        <end position="218"/>
    </location>
</feature>